<feature type="compositionally biased region" description="Low complexity" evidence="1">
    <location>
        <begin position="1"/>
        <end position="15"/>
    </location>
</feature>
<evidence type="ECO:0000313" key="3">
    <source>
        <dbReference type="Proteomes" id="UP000828061"/>
    </source>
</evidence>
<dbReference type="EMBL" id="MZ334492">
    <property type="protein sequence ID" value="UBF19176.1"/>
    <property type="molecule type" value="Genomic_DNA"/>
</dbReference>
<gene>
    <name evidence="2" type="ORF">HRTV-14_gp103</name>
</gene>
<name>A0AAE8XSS3_9CAUD</name>
<protein>
    <submittedName>
        <fullName evidence="2">Uncharacterized protein</fullName>
    </submittedName>
</protein>
<accession>A0AAE8XSS3</accession>
<sequence>MSTTTSTTDSTSTDETTTEDVDYDALEEQILDELPERFGELSHLRRGRMGDVQMILIPHQPWRDGEGELSSHILMNTERNTLSDFGFEFKFATLTGKGVGVKFWFEAES</sequence>
<feature type="region of interest" description="Disordered" evidence="1">
    <location>
        <begin position="1"/>
        <end position="21"/>
    </location>
</feature>
<evidence type="ECO:0000313" key="2">
    <source>
        <dbReference type="EMBL" id="UBF19176.1"/>
    </source>
</evidence>
<dbReference type="Proteomes" id="UP000828061">
    <property type="component" value="Segment"/>
</dbReference>
<organism evidence="2 3">
    <name type="scientific">Halorubrum phage HRTV-14</name>
    <dbReference type="NCBI Taxonomy" id="2877994"/>
    <lineage>
        <taxon>Viruses</taxon>
        <taxon>Duplodnaviria</taxon>
        <taxon>Heunggongvirae</taxon>
        <taxon>Uroviricota</taxon>
        <taxon>Caudoviricetes</taxon>
        <taxon>Thumleimavirales</taxon>
        <taxon>Hafunaviridae</taxon>
        <taxon>Haloferacalesvirus</taxon>
        <taxon>Haloferacalesvirus hv8</taxon>
    </lineage>
</organism>
<reference evidence="2" key="1">
    <citation type="submission" date="2021-05" db="EMBL/GenBank/DDBJ databases">
        <title>Diversity, taxonomy and evolution of archaeal viruses of the class Caudoviricetes.</title>
        <authorList>
            <person name="Liu Y."/>
            <person name="Demina T.A."/>
            <person name="Roux S."/>
            <person name="Aiewsakun P."/>
            <person name="Kazlauskas D."/>
            <person name="Simmonds P."/>
            <person name="Prangishvili D."/>
            <person name="Oksanen H.M."/>
            <person name="Krupovic M."/>
        </authorList>
    </citation>
    <scope>NUCLEOTIDE SEQUENCE</scope>
    <source>
        <strain evidence="2">HRTV-14/2</strain>
    </source>
</reference>
<proteinExistence type="predicted"/>
<evidence type="ECO:0000256" key="1">
    <source>
        <dbReference type="SAM" id="MobiDB-lite"/>
    </source>
</evidence>